<proteinExistence type="predicted"/>
<dbReference type="VEuPathDB" id="FungiDB:GMDG_04511"/>
<dbReference type="RefSeq" id="XP_024324370.1">
    <property type="nucleotide sequence ID" value="XM_024467980.1"/>
</dbReference>
<feature type="domain" description="2EXR" evidence="2">
    <location>
        <begin position="21"/>
        <end position="126"/>
    </location>
</feature>
<dbReference type="PANTHER" id="PTHR35910:SF1">
    <property type="entry name" value="2EXR DOMAIN-CONTAINING PROTEIN"/>
    <property type="match status" value="1"/>
</dbReference>
<name>A0A177AAC6_9PEZI</name>
<organism evidence="3">
    <name type="scientific">Pseudogymnoascus destructans</name>
    <dbReference type="NCBI Taxonomy" id="655981"/>
    <lineage>
        <taxon>Eukaryota</taxon>
        <taxon>Fungi</taxon>
        <taxon>Dikarya</taxon>
        <taxon>Ascomycota</taxon>
        <taxon>Pezizomycotina</taxon>
        <taxon>Leotiomycetes</taxon>
        <taxon>Thelebolales</taxon>
        <taxon>Thelebolaceae</taxon>
        <taxon>Pseudogymnoascus</taxon>
    </lineage>
</organism>
<evidence type="ECO:0000259" key="2">
    <source>
        <dbReference type="Pfam" id="PF20150"/>
    </source>
</evidence>
<dbReference type="EMBL" id="KV441394">
    <property type="protein sequence ID" value="OAF59086.1"/>
    <property type="molecule type" value="Genomic_DNA"/>
</dbReference>
<protein>
    <recommendedName>
        <fullName evidence="2">2EXR domain-containing protein</fullName>
    </recommendedName>
</protein>
<dbReference type="eggNOG" id="ENOG502RJ3J">
    <property type="taxonomic scope" value="Eukaryota"/>
</dbReference>
<accession>A0A177AAC6</accession>
<gene>
    <name evidence="3" type="ORF">VC83_04347</name>
</gene>
<dbReference type="AlphaFoldDB" id="A0A177AAC6"/>
<dbReference type="GeneID" id="36287419"/>
<dbReference type="Proteomes" id="UP000077154">
    <property type="component" value="Unassembled WGS sequence"/>
</dbReference>
<dbReference type="PANTHER" id="PTHR35910">
    <property type="entry name" value="2EXR DOMAIN-CONTAINING PROTEIN"/>
    <property type="match status" value="1"/>
</dbReference>
<dbReference type="InterPro" id="IPR045518">
    <property type="entry name" value="2EXR"/>
</dbReference>
<feature type="region of interest" description="Disordered" evidence="1">
    <location>
        <begin position="55"/>
        <end position="74"/>
    </location>
</feature>
<sequence>MAASTDPPHPPTPSTNNLQTFPLFPHLPPEIRVSIWTLSLHPRTLELHSPCAHYANPHNTSPPDSLGPPPFQSRSYNPAALSTSLESRNAALRTYSIALPLASEMHHRSPWAQRRVLYIAPDRDTLVLLGDEPTIKVSRLVKWIRDLLAAQESPVTGLRNIGVSASQFASSQGAMILRFVGRDLFEDVERFVLVIGPRPGCGTEVKPPEGWDGGRCLLREFEGAEGEEEEEGGHGEEENEQFRGFQRGVGRQFREKGGWMVVGRNRMRIASVYFENGW</sequence>
<dbReference type="Pfam" id="PF20150">
    <property type="entry name" value="2EXR"/>
    <property type="match status" value="1"/>
</dbReference>
<evidence type="ECO:0000313" key="3">
    <source>
        <dbReference type="EMBL" id="OAF59086.1"/>
    </source>
</evidence>
<dbReference type="OrthoDB" id="3473305at2759"/>
<evidence type="ECO:0000256" key="1">
    <source>
        <dbReference type="SAM" id="MobiDB-lite"/>
    </source>
</evidence>
<reference evidence="3" key="1">
    <citation type="submission" date="2016-03" db="EMBL/GenBank/DDBJ databases">
        <title>Updated assembly of Pseudogymnoascus destructans, the fungus causing white-nose syndrome of bats.</title>
        <authorList>
            <person name="Palmer J.M."/>
            <person name="Drees K.P."/>
            <person name="Foster J.T."/>
            <person name="Lindner D.L."/>
        </authorList>
    </citation>
    <scope>NUCLEOTIDE SEQUENCE [LARGE SCALE GENOMIC DNA]</scope>
    <source>
        <strain evidence="3">20631-21</strain>
    </source>
</reference>
<feature type="region of interest" description="Disordered" evidence="1">
    <location>
        <begin position="1"/>
        <end position="21"/>
    </location>
</feature>